<gene>
    <name evidence="2" type="ORF">ACD661_03470</name>
</gene>
<dbReference type="PANTHER" id="PTHR44167:SF24">
    <property type="entry name" value="SERINE_THREONINE-PROTEIN KINASE CHK2"/>
    <property type="match status" value="1"/>
</dbReference>
<proteinExistence type="predicted"/>
<protein>
    <recommendedName>
        <fullName evidence="1">Protein kinase domain-containing protein</fullName>
    </recommendedName>
</protein>
<keyword evidence="3" id="KW-1185">Reference proteome</keyword>
<dbReference type="SUPFAM" id="SSF56112">
    <property type="entry name" value="Protein kinase-like (PK-like)"/>
    <property type="match status" value="1"/>
</dbReference>
<feature type="domain" description="Protein kinase" evidence="1">
    <location>
        <begin position="1"/>
        <end position="319"/>
    </location>
</feature>
<dbReference type="Gene3D" id="1.10.510.10">
    <property type="entry name" value="Transferase(Phosphotransferase) domain 1"/>
    <property type="match status" value="1"/>
</dbReference>
<evidence type="ECO:0000313" key="2">
    <source>
        <dbReference type="EMBL" id="MFJ1267615.1"/>
    </source>
</evidence>
<dbReference type="Pfam" id="PF00069">
    <property type="entry name" value="Pkinase"/>
    <property type="match status" value="1"/>
</dbReference>
<dbReference type="InterPro" id="IPR000719">
    <property type="entry name" value="Prot_kinase_dom"/>
</dbReference>
<evidence type="ECO:0000313" key="3">
    <source>
        <dbReference type="Proteomes" id="UP001615550"/>
    </source>
</evidence>
<dbReference type="EMBL" id="JBGORX010000001">
    <property type="protein sequence ID" value="MFJ1267615.1"/>
    <property type="molecule type" value="Genomic_DNA"/>
</dbReference>
<dbReference type="PANTHER" id="PTHR44167">
    <property type="entry name" value="OVARIAN-SPECIFIC SERINE/THREONINE-PROTEIN KINASE LOK-RELATED"/>
    <property type="match status" value="1"/>
</dbReference>
<name>A0ABW8D8G3_9GAMM</name>
<dbReference type="InterPro" id="IPR011009">
    <property type="entry name" value="Kinase-like_dom_sf"/>
</dbReference>
<dbReference type="RefSeq" id="WP_400186328.1">
    <property type="nucleotide sequence ID" value="NZ_JBGORX010000001.1"/>
</dbReference>
<accession>A0ABW8D8G3</accession>
<dbReference type="PROSITE" id="PS50011">
    <property type="entry name" value="PROTEIN_KINASE_DOM"/>
    <property type="match status" value="1"/>
</dbReference>
<reference evidence="2 3" key="1">
    <citation type="submission" date="2024-08" db="EMBL/GenBank/DDBJ databases">
        <title>Draft Genome Sequence of Legionella lytica strain DSB2004, Isolated From a Fire Sprinkler System.</title>
        <authorList>
            <person name="Everhart A.D."/>
            <person name="Kidane D.T."/>
            <person name="Farone A.L."/>
            <person name="Farone M.B."/>
        </authorList>
    </citation>
    <scope>NUCLEOTIDE SEQUENCE [LARGE SCALE GENOMIC DNA]</scope>
    <source>
        <strain evidence="2 3">DSB2004</strain>
    </source>
</reference>
<dbReference type="SMART" id="SM00220">
    <property type="entry name" value="S_TKc"/>
    <property type="match status" value="1"/>
</dbReference>
<dbReference type="Proteomes" id="UP001615550">
    <property type="component" value="Unassembled WGS sequence"/>
</dbReference>
<sequence length="489" mass="56266">MGAPKTDDELPYTLFPVKQPNGKISYYCCDFSEELGHQVYKGYPCTLIQPVSSCATPTRMEKEKLEINREEPVAIKVYDGEQRPSPYQYYASEIAVLNIEARDVLIMDYIEGFHIVPELRENSPIKQLTFFQAVDLAWQLILGLNHLHYNNLSGVPIVHGDITGNNVKIKVNEQVINGRKIRKMDALYIDLDFAKRITETYQAPQGTHEHLALEVLDGIYSEASDFFALSPLLLSLFGARNPFKDIIDFRNRHESMEKTQLIKKFRDIPFCTEGLFSHFDKKPEPDVLILLERFIMQMGAKECTNRPVSEAILEFFTALRQLCLINPADKDREFYLLRLDIAAQNEHWLATPQLIQRFLNLECNVQDRLMGLMNSSLSLLLYRRVQEHNAAPELIERLRNGLAEHLSEKSRLLQPPSRLKSLFFSSVTQGDIQWLLHCYKHNEFETFHAPVNEKLKSKLVHCSELSIAPFISALVEGIKRPSEPTLMMP</sequence>
<organism evidence="2 3">
    <name type="scientific">Legionella lytica</name>
    <dbReference type="NCBI Taxonomy" id="96232"/>
    <lineage>
        <taxon>Bacteria</taxon>
        <taxon>Pseudomonadati</taxon>
        <taxon>Pseudomonadota</taxon>
        <taxon>Gammaproteobacteria</taxon>
        <taxon>Legionellales</taxon>
        <taxon>Legionellaceae</taxon>
        <taxon>Legionella</taxon>
    </lineage>
</organism>
<comment type="caution">
    <text evidence="2">The sequence shown here is derived from an EMBL/GenBank/DDBJ whole genome shotgun (WGS) entry which is preliminary data.</text>
</comment>
<evidence type="ECO:0000259" key="1">
    <source>
        <dbReference type="PROSITE" id="PS50011"/>
    </source>
</evidence>